<sequence>MASKKAKVIKKKGKSKKEISKNKFASMSTDDYLKNAINISQDNSDDSSTDSFQNKNNTTGSDTESEIDDDVSHAKSLKKLKSTDPDFYKFLQENDKSLLDFDASDNEEKDSDNELDDESGEEVHKPMELEGASDESDFEGEYVDSKTSGTVSHQMIKKWQQELQLSKVSINTLENIMKAFNAALLCVSNDESINSDFKIEGSGIFNAVVQLCVLHLQPAITQFLKMSSSQQPHKCKRWVKIKTLLKGYFLDLLKLLDGISSSNILTVLLKHLHQMHVFLVSFPSVSKQILKKLIGLWSTSEETIRVLAFICILRITRQQQNSLLDTVLKSMYITYVKNSKFVSLSTLPNINFMRRSLTEMYALDLNISYPHVFLYIRQLAIHLRNAITLHKKENIQTVYNWQFVSSIHLWADLLTFTYNKPQLQPLVYPLVMIVTNTIKLVPTSQYFPLRFYCLHILINISKNTGLYIPILPFILEVLSSYDFNRKHKNVSLKPMQFTCILRASKSQMLENGFKDAVFDSIYRLLLETLTNEAHSIAFPDFIVPFVMQVKEFLKKCHVAKYCKQLKHLLDKVLENSKIIDIERLKLTLDLNNTQIINGWEAEMRNRGLPLFKYYQEWSKINDVQKKKKYTNNEEIADYNFPTIKKSKKTAVCGPAILFPSDSEDEEVTFPTNKNENSKGQKRKKRKKQTVQYDTSNNLNELNVPDVVENFDLSKW</sequence>
<dbReference type="GO" id="GO:0003714">
    <property type="term" value="F:transcription corepressor activity"/>
    <property type="evidence" value="ECO:0007669"/>
    <property type="project" value="TreeGrafter"/>
</dbReference>
<dbReference type="GO" id="GO:0030691">
    <property type="term" value="C:Noc2p-Noc3p complex"/>
    <property type="evidence" value="ECO:0007669"/>
    <property type="project" value="TreeGrafter"/>
</dbReference>
<feature type="region of interest" description="Disordered" evidence="4">
    <location>
        <begin position="1"/>
        <end position="25"/>
    </location>
</feature>
<feature type="compositionally biased region" description="Basic residues" evidence="4">
    <location>
        <begin position="1"/>
        <end position="15"/>
    </location>
</feature>
<name>A0A6M2DJ94_XENCH</name>
<dbReference type="EMBL" id="GIIL01002673">
    <property type="protein sequence ID" value="NOV46399.1"/>
    <property type="molecule type" value="Transcribed_RNA"/>
</dbReference>
<dbReference type="InterPro" id="IPR016024">
    <property type="entry name" value="ARM-type_fold"/>
</dbReference>
<evidence type="ECO:0000256" key="1">
    <source>
        <dbReference type="ARBA" id="ARBA00004123"/>
    </source>
</evidence>
<dbReference type="GO" id="GO:0000122">
    <property type="term" value="P:negative regulation of transcription by RNA polymerase II"/>
    <property type="evidence" value="ECO:0007669"/>
    <property type="project" value="TreeGrafter"/>
</dbReference>
<feature type="compositionally biased region" description="Polar residues" evidence="4">
    <location>
        <begin position="52"/>
        <end position="62"/>
    </location>
</feature>
<evidence type="ECO:0000256" key="2">
    <source>
        <dbReference type="ARBA" id="ARBA00005907"/>
    </source>
</evidence>
<feature type="region of interest" description="Disordered" evidence="4">
    <location>
        <begin position="37"/>
        <end position="71"/>
    </location>
</feature>
<protein>
    <submittedName>
        <fullName evidence="5">Putative nucleolar complex protein 2</fullName>
    </submittedName>
</protein>
<dbReference type="Pfam" id="PF03715">
    <property type="entry name" value="Noc2"/>
    <property type="match status" value="1"/>
</dbReference>
<comment type="similarity">
    <text evidence="2">Belongs to the NOC2 family.</text>
</comment>
<feature type="compositionally biased region" description="Basic residues" evidence="4">
    <location>
        <begin position="679"/>
        <end position="688"/>
    </location>
</feature>
<reference evidence="5" key="1">
    <citation type="submission" date="2020-03" db="EMBL/GenBank/DDBJ databases">
        <title>Transcriptomic Profiling of the Digestive Tract of the Rat Flea, Xenopsylla cheopis, Following Blood Feeding and Infection with Yersinia pestis.</title>
        <authorList>
            <person name="Bland D.M."/>
            <person name="Martens C.A."/>
            <person name="Virtaneva K."/>
            <person name="Kanakabandi K."/>
            <person name="Long D."/>
            <person name="Rosenke R."/>
            <person name="Saturday G.A."/>
            <person name="Hoyt F.H."/>
            <person name="Bruno D.P."/>
            <person name="Ribeiro J.M.C."/>
            <person name="Hinnebusch J."/>
        </authorList>
    </citation>
    <scope>NUCLEOTIDE SEQUENCE</scope>
</reference>
<evidence type="ECO:0000256" key="4">
    <source>
        <dbReference type="SAM" id="MobiDB-lite"/>
    </source>
</evidence>
<dbReference type="InterPro" id="IPR005343">
    <property type="entry name" value="Noc2"/>
</dbReference>
<feature type="compositionally biased region" description="Acidic residues" evidence="4">
    <location>
        <begin position="131"/>
        <end position="142"/>
    </location>
</feature>
<proteinExistence type="inferred from homology"/>
<dbReference type="SUPFAM" id="SSF48371">
    <property type="entry name" value="ARM repeat"/>
    <property type="match status" value="1"/>
</dbReference>
<evidence type="ECO:0000313" key="5">
    <source>
        <dbReference type="EMBL" id="NOV46399.1"/>
    </source>
</evidence>
<evidence type="ECO:0000256" key="3">
    <source>
        <dbReference type="ARBA" id="ARBA00023242"/>
    </source>
</evidence>
<keyword evidence="3" id="KW-0539">Nucleus</keyword>
<feature type="region of interest" description="Disordered" evidence="4">
    <location>
        <begin position="663"/>
        <end position="691"/>
    </location>
</feature>
<dbReference type="GO" id="GO:0030690">
    <property type="term" value="C:Noc1p-Noc2p complex"/>
    <property type="evidence" value="ECO:0007669"/>
    <property type="project" value="TreeGrafter"/>
</dbReference>
<dbReference type="GO" id="GO:0042393">
    <property type="term" value="F:histone binding"/>
    <property type="evidence" value="ECO:0007669"/>
    <property type="project" value="TreeGrafter"/>
</dbReference>
<organism evidence="5">
    <name type="scientific">Xenopsylla cheopis</name>
    <name type="common">Oriental rat flea</name>
    <name type="synonym">Pulex cheopis</name>
    <dbReference type="NCBI Taxonomy" id="163159"/>
    <lineage>
        <taxon>Eukaryota</taxon>
        <taxon>Metazoa</taxon>
        <taxon>Ecdysozoa</taxon>
        <taxon>Arthropoda</taxon>
        <taxon>Hexapoda</taxon>
        <taxon>Insecta</taxon>
        <taxon>Pterygota</taxon>
        <taxon>Neoptera</taxon>
        <taxon>Endopterygota</taxon>
        <taxon>Siphonaptera</taxon>
        <taxon>Pulicidae</taxon>
        <taxon>Xenopsyllinae</taxon>
        <taxon>Xenopsylla</taxon>
    </lineage>
</organism>
<dbReference type="PANTHER" id="PTHR12687">
    <property type="entry name" value="NUCLEOLAR COMPLEX 2 AND RAD4-RELATED"/>
    <property type="match status" value="1"/>
</dbReference>
<feature type="region of interest" description="Disordered" evidence="4">
    <location>
        <begin position="99"/>
        <end position="143"/>
    </location>
</feature>
<feature type="compositionally biased region" description="Acidic residues" evidence="4">
    <location>
        <begin position="102"/>
        <end position="120"/>
    </location>
</feature>
<dbReference type="GO" id="GO:0005654">
    <property type="term" value="C:nucleoplasm"/>
    <property type="evidence" value="ECO:0007669"/>
    <property type="project" value="TreeGrafter"/>
</dbReference>
<dbReference type="PANTHER" id="PTHR12687:SF4">
    <property type="entry name" value="NUCLEOLAR COMPLEX PROTEIN 2 HOMOLOG"/>
    <property type="match status" value="1"/>
</dbReference>
<dbReference type="AlphaFoldDB" id="A0A6M2DJ94"/>
<accession>A0A6M2DJ94</accession>
<comment type="subcellular location">
    <subcellularLocation>
        <location evidence="1">Nucleus</location>
    </subcellularLocation>
</comment>
<dbReference type="GO" id="GO:0042273">
    <property type="term" value="P:ribosomal large subunit biogenesis"/>
    <property type="evidence" value="ECO:0007669"/>
    <property type="project" value="TreeGrafter"/>
</dbReference>
<dbReference type="GO" id="GO:0005730">
    <property type="term" value="C:nucleolus"/>
    <property type="evidence" value="ECO:0007669"/>
    <property type="project" value="TreeGrafter"/>
</dbReference>